<evidence type="ECO:0000256" key="1">
    <source>
        <dbReference type="SAM" id="Phobius"/>
    </source>
</evidence>
<dbReference type="PANTHER" id="PTHR31278:SF2">
    <property type="entry name" value="SMALL RIBOSOMAL SUBUNIT PROTEIN MS37"/>
    <property type="match status" value="1"/>
</dbReference>
<dbReference type="EMBL" id="NHOQ01001709">
    <property type="protein sequence ID" value="PWA22500.1"/>
    <property type="molecule type" value="Genomic_DNA"/>
</dbReference>
<dbReference type="GO" id="GO:0003723">
    <property type="term" value="F:RNA binding"/>
    <property type="evidence" value="ECO:0007669"/>
    <property type="project" value="TreeGrafter"/>
</dbReference>
<keyword evidence="1" id="KW-0812">Transmembrane</keyword>
<comment type="caution">
    <text evidence="2">The sequence shown here is derived from an EMBL/GenBank/DDBJ whole genome shotgun (WGS) entry which is preliminary data.</text>
</comment>
<protein>
    <submittedName>
        <fullName evidence="2">Uncharacterized protein</fullName>
    </submittedName>
</protein>
<organism evidence="2 3">
    <name type="scientific">Gambusia affinis</name>
    <name type="common">Western mosquitofish</name>
    <name type="synonym">Heterandria affinis</name>
    <dbReference type="NCBI Taxonomy" id="33528"/>
    <lineage>
        <taxon>Eukaryota</taxon>
        <taxon>Metazoa</taxon>
        <taxon>Chordata</taxon>
        <taxon>Craniata</taxon>
        <taxon>Vertebrata</taxon>
        <taxon>Euteleostomi</taxon>
        <taxon>Actinopterygii</taxon>
        <taxon>Neopterygii</taxon>
        <taxon>Teleostei</taxon>
        <taxon>Neoteleostei</taxon>
        <taxon>Acanthomorphata</taxon>
        <taxon>Ovalentaria</taxon>
        <taxon>Atherinomorphae</taxon>
        <taxon>Cyprinodontiformes</taxon>
        <taxon>Poeciliidae</taxon>
        <taxon>Poeciliinae</taxon>
        <taxon>Gambusia</taxon>
    </lineage>
</organism>
<dbReference type="Proteomes" id="UP000250572">
    <property type="component" value="Unassembled WGS sequence"/>
</dbReference>
<evidence type="ECO:0000313" key="2">
    <source>
        <dbReference type="EMBL" id="PWA22500.1"/>
    </source>
</evidence>
<dbReference type="SUPFAM" id="SSF47072">
    <property type="entry name" value="Cysteine alpha-hairpin motif"/>
    <property type="match status" value="1"/>
</dbReference>
<dbReference type="InterPro" id="IPR009069">
    <property type="entry name" value="Cys_alpha_HP_mot_SF"/>
</dbReference>
<evidence type="ECO:0000313" key="3">
    <source>
        <dbReference type="Proteomes" id="UP000250572"/>
    </source>
</evidence>
<keyword evidence="3" id="KW-1185">Reference proteome</keyword>
<dbReference type="GO" id="GO:0032543">
    <property type="term" value="P:mitochondrial translation"/>
    <property type="evidence" value="ECO:0007669"/>
    <property type="project" value="InterPro"/>
</dbReference>
<proteinExistence type="predicted"/>
<sequence length="182" mass="20461">MAASRQTLLAPCFYCYCCVCAWGWLFALNLLLLDFNIRTQNSSCSPVRLPVLTRSARWRLMAAQGGVLFQEKVSRLLSRENGKPVLKPNRPLVLKDSVANKKPKKGEASCITEMSLLMACWKQNNFVDSLCSNEVNTFYTCVHKAEAARKNKSEQSNVTGGRLTPKQATTLLKRFPNLRSEI</sequence>
<dbReference type="InterPro" id="IPR033620">
    <property type="entry name" value="Ribosomal_mS37_met"/>
</dbReference>
<dbReference type="PANTHER" id="PTHR31278">
    <property type="entry name" value="CHCHD1"/>
    <property type="match status" value="1"/>
</dbReference>
<dbReference type="AlphaFoldDB" id="A0A315VGC8"/>
<accession>A0A315VGC8</accession>
<dbReference type="GO" id="GO:0005761">
    <property type="term" value="C:mitochondrial ribosome"/>
    <property type="evidence" value="ECO:0007669"/>
    <property type="project" value="InterPro"/>
</dbReference>
<dbReference type="GO" id="GO:0005654">
    <property type="term" value="C:nucleoplasm"/>
    <property type="evidence" value="ECO:0007669"/>
    <property type="project" value="TreeGrafter"/>
</dbReference>
<name>A0A315VGC8_GAMAF</name>
<keyword evidence="1" id="KW-1133">Transmembrane helix</keyword>
<gene>
    <name evidence="2" type="ORF">CCH79_00017312</name>
</gene>
<dbReference type="STRING" id="33528.ENSGAFP00000017041"/>
<reference evidence="2 3" key="1">
    <citation type="journal article" date="2018" name="G3 (Bethesda)">
        <title>A High-Quality Reference Genome for the Invasive Mosquitofish Gambusia affinis Using a Chicago Library.</title>
        <authorList>
            <person name="Hoffberg S.L."/>
            <person name="Troendle N.J."/>
            <person name="Glenn T.C."/>
            <person name="Mahmud O."/>
            <person name="Louha S."/>
            <person name="Chalopin D."/>
            <person name="Bennetzen J.L."/>
            <person name="Mauricio R."/>
        </authorList>
    </citation>
    <scope>NUCLEOTIDE SEQUENCE [LARGE SCALE GENOMIC DNA]</scope>
    <source>
        <strain evidence="2">NE01/NJP1002.9</strain>
        <tissue evidence="2">Muscle</tissue>
    </source>
</reference>
<feature type="transmembrane region" description="Helical" evidence="1">
    <location>
        <begin position="12"/>
        <end position="33"/>
    </location>
</feature>
<keyword evidence="1" id="KW-0472">Membrane</keyword>